<organism evidence="1 2">
    <name type="scientific">Trichinella spiralis</name>
    <name type="common">Trichina worm</name>
    <dbReference type="NCBI Taxonomy" id="6334"/>
    <lineage>
        <taxon>Eukaryota</taxon>
        <taxon>Metazoa</taxon>
        <taxon>Ecdysozoa</taxon>
        <taxon>Nematoda</taxon>
        <taxon>Enoplea</taxon>
        <taxon>Dorylaimia</taxon>
        <taxon>Trichinellida</taxon>
        <taxon>Trichinellidae</taxon>
        <taxon>Trichinella</taxon>
    </lineage>
</organism>
<dbReference type="AlphaFoldDB" id="A0A0V0YTN3"/>
<gene>
    <name evidence="1" type="ORF">T01_13185</name>
</gene>
<evidence type="ECO:0000313" key="2">
    <source>
        <dbReference type="Proteomes" id="UP000054776"/>
    </source>
</evidence>
<dbReference type="InParanoid" id="A0A0V0YTN3"/>
<name>A0A0V0YTN3_TRISP</name>
<evidence type="ECO:0000313" key="1">
    <source>
        <dbReference type="EMBL" id="KRY03671.1"/>
    </source>
</evidence>
<keyword evidence="2" id="KW-1185">Reference proteome</keyword>
<dbReference type="Proteomes" id="UP000054776">
    <property type="component" value="Unassembled WGS sequence"/>
</dbReference>
<proteinExistence type="predicted"/>
<dbReference type="OrthoDB" id="10499189at2759"/>
<sequence>MENWVVLPEAKLFSSLQCYQSSMWSTIIPLFNTIHE</sequence>
<dbReference type="EMBL" id="JYDH01004942">
    <property type="protein sequence ID" value="KRY03671.1"/>
    <property type="molecule type" value="Genomic_DNA"/>
</dbReference>
<accession>A0A0V0YTN3</accession>
<reference evidence="1 2" key="1">
    <citation type="submission" date="2015-01" db="EMBL/GenBank/DDBJ databases">
        <title>Evolution of Trichinella species and genotypes.</title>
        <authorList>
            <person name="Korhonen P.K."/>
            <person name="Edoardo P."/>
            <person name="Giuseppe L.R."/>
            <person name="Gasser R.B."/>
        </authorList>
    </citation>
    <scope>NUCLEOTIDE SEQUENCE [LARGE SCALE GENOMIC DNA]</scope>
    <source>
        <strain evidence="1">ISS3</strain>
    </source>
</reference>
<protein>
    <submittedName>
        <fullName evidence="1">Uncharacterized protein</fullName>
    </submittedName>
</protein>
<comment type="caution">
    <text evidence="1">The sequence shown here is derived from an EMBL/GenBank/DDBJ whole genome shotgun (WGS) entry which is preliminary data.</text>
</comment>